<proteinExistence type="predicted"/>
<dbReference type="Proteomes" id="UP000648239">
    <property type="component" value="Unassembled WGS sequence"/>
</dbReference>
<gene>
    <name evidence="2" type="primary">yaiO</name>
    <name evidence="2" type="ORF">IFK94_10615</name>
</gene>
<name>A0A8J7CER2_9BACT</name>
<dbReference type="NCBIfam" id="TIGR04390">
    <property type="entry name" value="OMP_YaiO_dom"/>
    <property type="match status" value="1"/>
</dbReference>
<evidence type="ECO:0000313" key="2">
    <source>
        <dbReference type="EMBL" id="MBD3868564.1"/>
    </source>
</evidence>
<dbReference type="EMBL" id="JACXWD010000035">
    <property type="protein sequence ID" value="MBD3868564.1"/>
    <property type="molecule type" value="Genomic_DNA"/>
</dbReference>
<feature type="signal peptide" evidence="1">
    <location>
        <begin position="1"/>
        <end position="23"/>
    </location>
</feature>
<dbReference type="PROSITE" id="PS51257">
    <property type="entry name" value="PROKAR_LIPOPROTEIN"/>
    <property type="match status" value="1"/>
</dbReference>
<evidence type="ECO:0000256" key="1">
    <source>
        <dbReference type="SAM" id="SignalP"/>
    </source>
</evidence>
<feature type="chain" id="PRO_5035326692" evidence="1">
    <location>
        <begin position="24"/>
        <end position="261"/>
    </location>
</feature>
<reference evidence="2 3" key="1">
    <citation type="submission" date="2020-08" db="EMBL/GenBank/DDBJ databases">
        <title>Acidobacteriota in marine sediments use diverse sulfur dissimilation pathways.</title>
        <authorList>
            <person name="Wasmund K."/>
        </authorList>
    </citation>
    <scope>NUCLEOTIDE SEQUENCE [LARGE SCALE GENOMIC DNA]</scope>
    <source>
        <strain evidence="2">MAG AM4</strain>
    </source>
</reference>
<sequence>MIRRLGTILTVAVLGCMVFPAGAADTGERPSVERTFDLALALGRYPDQEDENSDGQSFSLRWFKPKNFDFRLNGGRQQRFGESTLGMGVAYGHFLTDKSKLTVGVSASTGELAPQWSTSVTIRRPFFNNLPLWFGYTHDHWDNGGRQDRFALGGEKWSKHWILEAAARYNMNDPGDHSGWGGNVGLTWYRWKELYIGGGYNFGDVRYEPAGFENVLVEYEARGYYMTLEHWFSPRSGIGFRLGQADNPESYGIRGRWFTKW</sequence>
<dbReference type="AlphaFoldDB" id="A0A8J7CER2"/>
<evidence type="ECO:0000313" key="3">
    <source>
        <dbReference type="Proteomes" id="UP000648239"/>
    </source>
</evidence>
<comment type="caution">
    <text evidence="2">The sequence shown here is derived from an EMBL/GenBank/DDBJ whole genome shotgun (WGS) entry which is preliminary data.</text>
</comment>
<organism evidence="2 3">
    <name type="scientific">Candidatus Polarisedimenticola svalbardensis</name>
    <dbReference type="NCBI Taxonomy" id="2886004"/>
    <lineage>
        <taxon>Bacteria</taxon>
        <taxon>Pseudomonadati</taxon>
        <taxon>Acidobacteriota</taxon>
        <taxon>Candidatus Polarisedimenticolia</taxon>
        <taxon>Candidatus Polarisedimenticolales</taxon>
        <taxon>Candidatus Polarisedimenticolaceae</taxon>
        <taxon>Candidatus Polarisedimenticola</taxon>
    </lineage>
</organism>
<keyword evidence="1" id="KW-0732">Signal</keyword>
<dbReference type="SUPFAM" id="SSF56935">
    <property type="entry name" value="Porins"/>
    <property type="match status" value="1"/>
</dbReference>
<protein>
    <submittedName>
        <fullName evidence="2">YaiO family outer membrane beta-barrel protein</fullName>
    </submittedName>
</protein>
<accession>A0A8J7CER2</accession>
<dbReference type="InterPro" id="IPR030887">
    <property type="entry name" value="Beta-barrel_YaiO"/>
</dbReference>